<evidence type="ECO:0000313" key="2">
    <source>
        <dbReference type="Proteomes" id="UP000321261"/>
    </source>
</evidence>
<dbReference type="AlphaFoldDB" id="A0A561SPL2"/>
<gene>
    <name evidence="1" type="ORF">FHX44_112689</name>
</gene>
<organism evidence="1 2">
    <name type="scientific">Pseudonocardia hierapolitana</name>
    <dbReference type="NCBI Taxonomy" id="1128676"/>
    <lineage>
        <taxon>Bacteria</taxon>
        <taxon>Bacillati</taxon>
        <taxon>Actinomycetota</taxon>
        <taxon>Actinomycetes</taxon>
        <taxon>Pseudonocardiales</taxon>
        <taxon>Pseudonocardiaceae</taxon>
        <taxon>Pseudonocardia</taxon>
    </lineage>
</organism>
<comment type="caution">
    <text evidence="1">The sequence shown here is derived from an EMBL/GenBank/DDBJ whole genome shotgun (WGS) entry which is preliminary data.</text>
</comment>
<evidence type="ECO:0000313" key="1">
    <source>
        <dbReference type="EMBL" id="TWF76794.1"/>
    </source>
</evidence>
<protein>
    <submittedName>
        <fullName evidence="1">Uncharacterized protein</fullName>
    </submittedName>
</protein>
<dbReference type="EMBL" id="VIWU01000001">
    <property type="protein sequence ID" value="TWF76794.1"/>
    <property type="molecule type" value="Genomic_DNA"/>
</dbReference>
<dbReference type="Gene3D" id="3.40.30.120">
    <property type="match status" value="1"/>
</dbReference>
<name>A0A561SPL2_9PSEU</name>
<dbReference type="RefSeq" id="WP_147256084.1">
    <property type="nucleotide sequence ID" value="NZ_VIWU01000001.1"/>
</dbReference>
<reference evidence="1 2" key="1">
    <citation type="submission" date="2019-06" db="EMBL/GenBank/DDBJ databases">
        <title>Sequencing the genomes of 1000 actinobacteria strains.</title>
        <authorList>
            <person name="Klenk H.-P."/>
        </authorList>
    </citation>
    <scope>NUCLEOTIDE SEQUENCE [LARGE SCALE GENOMIC DNA]</scope>
    <source>
        <strain evidence="1 2">DSM 45671</strain>
    </source>
</reference>
<keyword evidence="2" id="KW-1185">Reference proteome</keyword>
<dbReference type="Proteomes" id="UP000321261">
    <property type="component" value="Unassembled WGS sequence"/>
</dbReference>
<dbReference type="Pfam" id="PF21274">
    <property type="entry name" value="Rng_hyd_C"/>
    <property type="match status" value="1"/>
</dbReference>
<accession>A0A561SPL2</accession>
<proteinExistence type="predicted"/>
<sequence>MLVSALLRAGRGLLLDLDAPLAPPDEIVDGVDLVAVRVVDAVVGTDVDAARRVLVRPDGYVCWAGRESGDRPDEALTRWFAGSVRVVPALSR</sequence>